<dbReference type="RefSeq" id="WP_128700839.1">
    <property type="nucleotide sequence ID" value="NZ_CP019384.1"/>
</dbReference>
<dbReference type="KEGG" id="vai:BU251_09135"/>
<keyword evidence="3" id="KW-1185">Reference proteome</keyword>
<accession>A0A410P7D8</accession>
<name>A0A410P7D8_VELA1</name>
<proteinExistence type="predicted"/>
<dbReference type="OrthoDB" id="9769774at2"/>
<dbReference type="GO" id="GO:0005886">
    <property type="term" value="C:plasma membrane"/>
    <property type="evidence" value="ECO:0007669"/>
    <property type="project" value="TreeGrafter"/>
</dbReference>
<reference evidence="2 3" key="1">
    <citation type="submission" date="2017-01" db="EMBL/GenBank/DDBJ databases">
        <title>First insights into the biology of 'candidatus Vampirococcus archaeovorus'.</title>
        <authorList>
            <person name="Kizina J."/>
            <person name="Jordan S."/>
            <person name="Stueber K."/>
            <person name="Reinhardt R."/>
            <person name="Harder J."/>
        </authorList>
    </citation>
    <scope>NUCLEOTIDE SEQUENCE [LARGE SCALE GENOMIC DNA]</scope>
    <source>
        <strain evidence="2 3">LiM</strain>
    </source>
</reference>
<dbReference type="EMBL" id="CP019384">
    <property type="protein sequence ID" value="QAT17874.1"/>
    <property type="molecule type" value="Genomic_DNA"/>
</dbReference>
<dbReference type="Proteomes" id="UP000287243">
    <property type="component" value="Chromosome"/>
</dbReference>
<evidence type="ECO:0000259" key="1">
    <source>
        <dbReference type="Pfam" id="PF01814"/>
    </source>
</evidence>
<gene>
    <name evidence="2" type="ORF">BU251_09135</name>
</gene>
<dbReference type="InterPro" id="IPR012312">
    <property type="entry name" value="Hemerythrin-like"/>
</dbReference>
<dbReference type="AlphaFoldDB" id="A0A410P7D8"/>
<dbReference type="PANTHER" id="PTHR39966">
    <property type="entry name" value="BLL2471 PROTEIN-RELATED"/>
    <property type="match status" value="1"/>
</dbReference>
<feature type="domain" description="Hemerythrin-like" evidence="1">
    <location>
        <begin position="7"/>
        <end position="137"/>
    </location>
</feature>
<protein>
    <recommendedName>
        <fullName evidence="1">Hemerythrin-like domain-containing protein</fullName>
    </recommendedName>
</protein>
<evidence type="ECO:0000313" key="3">
    <source>
        <dbReference type="Proteomes" id="UP000287243"/>
    </source>
</evidence>
<organism evidence="2 3">
    <name type="scientific">Velamenicoccus archaeovorus</name>
    <dbReference type="NCBI Taxonomy" id="1930593"/>
    <lineage>
        <taxon>Bacteria</taxon>
        <taxon>Pseudomonadati</taxon>
        <taxon>Candidatus Omnitrophota</taxon>
        <taxon>Candidatus Velamenicoccus</taxon>
    </lineage>
</organism>
<dbReference type="Gene3D" id="1.20.120.520">
    <property type="entry name" value="nmb1532 protein domain like"/>
    <property type="match status" value="1"/>
</dbReference>
<sequence>MLPVGPLMIEHRLIERMIALMGKEVQKIGQGLAPDMEFIRTAVDFIKTYADRLHHGKEEDILFRDLAKKQLSTEHKRIMDELVKEHALGRENTQKLVEARNKYLAGEKDSVKVIVGNMGILVKFYPKHIEKEDKHFFLPVMNYFTKDEQSAMLVEFNDFDRQFIHAIYKNIVLEWEKNEGK</sequence>
<evidence type="ECO:0000313" key="2">
    <source>
        <dbReference type="EMBL" id="QAT17874.1"/>
    </source>
</evidence>
<dbReference type="PANTHER" id="PTHR39966:SF1">
    <property type="entry name" value="HEMERYTHRIN-LIKE DOMAIN-CONTAINING PROTEIN"/>
    <property type="match status" value="1"/>
</dbReference>
<dbReference type="Pfam" id="PF01814">
    <property type="entry name" value="Hemerythrin"/>
    <property type="match status" value="1"/>
</dbReference>